<proteinExistence type="inferred from homology"/>
<dbReference type="PANTHER" id="PTHR45527">
    <property type="entry name" value="NONRIBOSOMAL PEPTIDE SYNTHETASE"/>
    <property type="match status" value="1"/>
</dbReference>
<keyword evidence="2" id="KW-0597">Phosphoprotein</keyword>
<reference evidence="6" key="1">
    <citation type="submission" date="2021-07" db="EMBL/GenBank/DDBJ databases">
        <authorList>
            <person name="Branca A.L. A."/>
        </authorList>
    </citation>
    <scope>NUCLEOTIDE SEQUENCE</scope>
</reference>
<protein>
    <recommendedName>
        <fullName evidence="5">Carrier domain-containing protein</fullName>
    </recommendedName>
</protein>
<dbReference type="Gene3D" id="3.30.559.10">
    <property type="entry name" value="Chloramphenicol acetyltransferase-like domain"/>
    <property type="match status" value="1"/>
</dbReference>
<dbReference type="GO" id="GO:0005737">
    <property type="term" value="C:cytoplasm"/>
    <property type="evidence" value="ECO:0007669"/>
    <property type="project" value="TreeGrafter"/>
</dbReference>
<evidence type="ECO:0000313" key="7">
    <source>
        <dbReference type="Proteomes" id="UP001153618"/>
    </source>
</evidence>
<name>A0A9W4IBF3_PENOL</name>
<dbReference type="SUPFAM" id="SSF47336">
    <property type="entry name" value="ACP-like"/>
    <property type="match status" value="1"/>
</dbReference>
<dbReference type="Gene3D" id="1.10.1200.10">
    <property type="entry name" value="ACP-like"/>
    <property type="match status" value="1"/>
</dbReference>
<dbReference type="GO" id="GO:0031177">
    <property type="term" value="F:phosphopantetheine binding"/>
    <property type="evidence" value="ECO:0007669"/>
    <property type="project" value="TreeGrafter"/>
</dbReference>
<keyword evidence="3" id="KW-0436">Ligase</keyword>
<dbReference type="Pfam" id="PF00501">
    <property type="entry name" value="AMP-binding"/>
    <property type="match status" value="2"/>
</dbReference>
<sequence length="1059" mass="116316">MQRWNAHGSIETGDRLMHELVHQQALEMPQKPALDSWDGIVTYSQLDALSSKLASYLNHHGVGPHIFVPVCFQKSIWAIIAMLAINKCGAAFVPVDPSVPAERLSSIVRQTKAHVALACDEQFGSLHDTGIPVIAIGENHQDEWADGPGSSFGYPGRTSPAYCLFTSGSTGEPKGCVVGHAAFASIASHCTSLYLQSDSRVLQFASLGFGMALIEVFCTLSCGATLCIPSSASRMNSLSQVINDMGGGLGEPVQESHIADWGRLARLIQIYGLTECSGIFAVSDPIFSSDSEQTVGYPVSGGCWIVDPHDHRQLRGIGAVGELLIDTPNLAQGYLDAAQQTALSFVFPPSWMDQHVPTRQNRPAVLYKTGDLARFNPDGSICHMDRKDHQLKVRGQRVESSELEHHLRSLFPRVADVVIDVVIPTESNAVPSLTAFILTVDRPTGDGRLFLDASETFCAGVQLAKLSLAQLVPGYMVLSLFLQLGTMPKTIPGKKDRRRLRQEVAQMTWDQLKTLTTVQEFTEKSPGVLETDTERILAQIWADLLHLDPNQLGPEDDFLSLGGDSIVAMRAVAMARIKGLGLTVSDIFTTSNLRGMAQSAKVLNVLNPRQQQVCLVEEDAHANCLSYLRDQTSLLESCSQTPLILPVSKSQMFFIDRSCFDWFAYILEGNLDTDRLQAACNMVVKKHSILRTFFTQSGQRTLQVTLPDMKAQLHCITTARQVSAVAEKLWGHEPESLPMDLLPFRLMLVSNPEADQHALILRLSHAQYDGISLSTLTEDLAVAYGKGALPFSRQFSDYIECIAQQDHTADYAFWRNYLEGSTMTDLQECRFTNEDRKAQAEGSKAVDAKAVVTSFEPPAGVTMATLIKAAGAIVLGQLTHKEAIVFSQTVNGRSGLPLSGIESILGACLNFLPIRIDIQPTWDAAYYLRHVQDQHLQTTSYDDMDLADIVEHCTPWNPQTALGAIFHHQSLDTTLEISLDGLKNPQTLQHITESYMHQVMRLEVWVFSMAGKDGLEISIRAPAHILQIREADELAHRIAAAAQLLARKSDRALADIMLG</sequence>
<accession>A0A9W4IBF3</accession>
<dbReference type="InterPro" id="IPR000873">
    <property type="entry name" value="AMP-dep_synth/lig_dom"/>
</dbReference>
<feature type="domain" description="Carrier" evidence="5">
    <location>
        <begin position="528"/>
        <end position="604"/>
    </location>
</feature>
<dbReference type="PANTHER" id="PTHR45527:SF3">
    <property type="entry name" value="SIDEROPHORE SYNTHETASE (EUROFUNG)"/>
    <property type="match status" value="1"/>
</dbReference>
<evidence type="ECO:0000256" key="1">
    <source>
        <dbReference type="ARBA" id="ARBA00022450"/>
    </source>
</evidence>
<dbReference type="Gene3D" id="3.40.50.12780">
    <property type="entry name" value="N-terminal domain of ligase-like"/>
    <property type="match status" value="1"/>
</dbReference>
<evidence type="ECO:0000259" key="5">
    <source>
        <dbReference type="PROSITE" id="PS50075"/>
    </source>
</evidence>
<dbReference type="SUPFAM" id="SSF56801">
    <property type="entry name" value="Acetyl-CoA synthetase-like"/>
    <property type="match status" value="1"/>
</dbReference>
<comment type="caution">
    <text evidence="6">The sequence shown here is derived from an EMBL/GenBank/DDBJ whole genome shotgun (WGS) entry which is preliminary data.</text>
</comment>
<dbReference type="GO" id="GO:0043041">
    <property type="term" value="P:amino acid activation for nonribosomal peptide biosynthetic process"/>
    <property type="evidence" value="ECO:0007669"/>
    <property type="project" value="TreeGrafter"/>
</dbReference>
<dbReference type="OrthoDB" id="416786at2759"/>
<dbReference type="Gene3D" id="3.30.559.30">
    <property type="entry name" value="Nonribosomal peptide synthetase, condensation domain"/>
    <property type="match status" value="1"/>
</dbReference>
<dbReference type="InterPro" id="IPR045851">
    <property type="entry name" value="AMP-bd_C_sf"/>
</dbReference>
<evidence type="ECO:0000256" key="2">
    <source>
        <dbReference type="ARBA" id="ARBA00022553"/>
    </source>
</evidence>
<evidence type="ECO:0000256" key="3">
    <source>
        <dbReference type="ARBA" id="ARBA00022598"/>
    </source>
</evidence>
<organism evidence="6 7">
    <name type="scientific">Penicillium olsonii</name>
    <dbReference type="NCBI Taxonomy" id="99116"/>
    <lineage>
        <taxon>Eukaryota</taxon>
        <taxon>Fungi</taxon>
        <taxon>Dikarya</taxon>
        <taxon>Ascomycota</taxon>
        <taxon>Pezizomycotina</taxon>
        <taxon>Eurotiomycetes</taxon>
        <taxon>Eurotiomycetidae</taxon>
        <taxon>Eurotiales</taxon>
        <taxon>Aspergillaceae</taxon>
        <taxon>Penicillium</taxon>
    </lineage>
</organism>
<comment type="similarity">
    <text evidence="4">Belongs to the NRP synthetase family.</text>
</comment>
<dbReference type="PROSITE" id="PS00012">
    <property type="entry name" value="PHOSPHOPANTETHEINE"/>
    <property type="match status" value="1"/>
</dbReference>
<dbReference type="GO" id="GO:0044550">
    <property type="term" value="P:secondary metabolite biosynthetic process"/>
    <property type="evidence" value="ECO:0007669"/>
    <property type="project" value="TreeGrafter"/>
</dbReference>
<dbReference type="CDD" id="cd05918">
    <property type="entry name" value="A_NRPS_SidN3_like"/>
    <property type="match status" value="1"/>
</dbReference>
<dbReference type="InterPro" id="IPR036736">
    <property type="entry name" value="ACP-like_sf"/>
</dbReference>
<dbReference type="InterPro" id="IPR009081">
    <property type="entry name" value="PP-bd_ACP"/>
</dbReference>
<keyword evidence="7" id="KW-1185">Reference proteome</keyword>
<dbReference type="InterPro" id="IPR006162">
    <property type="entry name" value="Ppantetheine_attach_site"/>
</dbReference>
<dbReference type="Pfam" id="PF00550">
    <property type="entry name" value="PP-binding"/>
    <property type="match status" value="1"/>
</dbReference>
<dbReference type="SUPFAM" id="SSF52777">
    <property type="entry name" value="CoA-dependent acyltransferases"/>
    <property type="match status" value="2"/>
</dbReference>
<dbReference type="AlphaFoldDB" id="A0A9W4IBF3"/>
<dbReference type="Proteomes" id="UP001153618">
    <property type="component" value="Unassembled WGS sequence"/>
</dbReference>
<dbReference type="InterPro" id="IPR042099">
    <property type="entry name" value="ANL_N_sf"/>
</dbReference>
<keyword evidence="1" id="KW-0596">Phosphopantetheine</keyword>
<dbReference type="GO" id="GO:0016874">
    <property type="term" value="F:ligase activity"/>
    <property type="evidence" value="ECO:0007669"/>
    <property type="project" value="UniProtKB-KW"/>
</dbReference>
<evidence type="ECO:0000256" key="4">
    <source>
        <dbReference type="ARBA" id="ARBA00029454"/>
    </source>
</evidence>
<dbReference type="Pfam" id="PF00668">
    <property type="entry name" value="Condensation"/>
    <property type="match status" value="1"/>
</dbReference>
<dbReference type="Gene3D" id="3.30.300.30">
    <property type="match status" value="1"/>
</dbReference>
<dbReference type="EMBL" id="CAJVOS010000082">
    <property type="protein sequence ID" value="CAG8271331.1"/>
    <property type="molecule type" value="Genomic_DNA"/>
</dbReference>
<dbReference type="Gene3D" id="3.40.50.980">
    <property type="match status" value="2"/>
</dbReference>
<dbReference type="InterPro" id="IPR001242">
    <property type="entry name" value="Condensation_dom"/>
</dbReference>
<gene>
    <name evidence="6" type="ORF">POLS_LOCUS9245</name>
</gene>
<dbReference type="InterPro" id="IPR023213">
    <property type="entry name" value="CAT-like_dom_sf"/>
</dbReference>
<evidence type="ECO:0000313" key="6">
    <source>
        <dbReference type="EMBL" id="CAG8271331.1"/>
    </source>
</evidence>
<dbReference type="PROSITE" id="PS50075">
    <property type="entry name" value="CARRIER"/>
    <property type="match status" value="1"/>
</dbReference>